<dbReference type="Gene3D" id="2.40.30.20">
    <property type="match status" value="2"/>
</dbReference>
<feature type="domain" description="Lumazine-binding" evidence="12">
    <location>
        <begin position="1"/>
        <end position="96"/>
    </location>
</feature>
<evidence type="ECO:0000256" key="9">
    <source>
        <dbReference type="ARBA" id="ARBA00022737"/>
    </source>
</evidence>
<dbReference type="Pfam" id="PF00677">
    <property type="entry name" value="Lum_binding"/>
    <property type="match status" value="2"/>
</dbReference>
<evidence type="ECO:0000256" key="2">
    <source>
        <dbReference type="ARBA" id="ARBA00002803"/>
    </source>
</evidence>
<dbReference type="EC" id="2.5.1.9" evidence="5 10"/>
<gene>
    <name evidence="13" type="primary">ribB</name>
    <name evidence="13" type="ORF">ANBU17_05570</name>
</gene>
<dbReference type="InterPro" id="IPR026017">
    <property type="entry name" value="Lumazine-bd_dom"/>
</dbReference>
<evidence type="ECO:0000256" key="6">
    <source>
        <dbReference type="ARBA" id="ARBA00013950"/>
    </source>
</evidence>
<feature type="domain" description="Lumazine-binding" evidence="12">
    <location>
        <begin position="97"/>
        <end position="193"/>
    </location>
</feature>
<keyword evidence="9" id="KW-0677">Repeat</keyword>
<evidence type="ECO:0000256" key="10">
    <source>
        <dbReference type="NCBIfam" id="TIGR00187"/>
    </source>
</evidence>
<dbReference type="NCBIfam" id="NF006767">
    <property type="entry name" value="PRK09289.1"/>
    <property type="match status" value="1"/>
</dbReference>
<dbReference type="SUPFAM" id="SSF63380">
    <property type="entry name" value="Riboflavin synthase domain-like"/>
    <property type="match status" value="2"/>
</dbReference>
<dbReference type="PIRSF" id="PIRSF000498">
    <property type="entry name" value="Riboflavin_syn_A"/>
    <property type="match status" value="1"/>
</dbReference>
<evidence type="ECO:0000256" key="1">
    <source>
        <dbReference type="ARBA" id="ARBA00000968"/>
    </source>
</evidence>
<dbReference type="RefSeq" id="WP_201309943.1">
    <property type="nucleotide sequence ID" value="NZ_BLYI01000009.1"/>
</dbReference>
<evidence type="ECO:0000256" key="4">
    <source>
        <dbReference type="ARBA" id="ARBA00011233"/>
    </source>
</evidence>
<dbReference type="Proteomes" id="UP000613208">
    <property type="component" value="Unassembled WGS sequence"/>
</dbReference>
<dbReference type="InterPro" id="IPR001783">
    <property type="entry name" value="Lumazine-bd"/>
</dbReference>
<dbReference type="InterPro" id="IPR017938">
    <property type="entry name" value="Riboflavin_synthase-like_b-brl"/>
</dbReference>
<dbReference type="NCBIfam" id="NF009566">
    <property type="entry name" value="PRK13020.1"/>
    <property type="match status" value="1"/>
</dbReference>
<dbReference type="FunFam" id="2.40.30.20:FF:000003">
    <property type="entry name" value="Riboflavin synthase, alpha subunit"/>
    <property type="match status" value="1"/>
</dbReference>
<reference evidence="13" key="1">
    <citation type="submission" date="2020-06" db="EMBL/GenBank/DDBJ databases">
        <title>Characterization of fructooligosaccharide metabolism and fructooligosaccharide-degrading enzymes in human commensal butyrate producers.</title>
        <authorList>
            <person name="Tanno H."/>
            <person name="Fujii T."/>
            <person name="Hirano K."/>
            <person name="Maeno S."/>
            <person name="Tonozuka T."/>
            <person name="Sakamoto M."/>
            <person name="Ohkuma M."/>
            <person name="Tochio T."/>
            <person name="Endo A."/>
        </authorList>
    </citation>
    <scope>NUCLEOTIDE SEQUENCE</scope>
    <source>
        <strain evidence="13">JCM 17466</strain>
    </source>
</reference>
<evidence type="ECO:0000256" key="8">
    <source>
        <dbReference type="ARBA" id="ARBA00022679"/>
    </source>
</evidence>
<evidence type="ECO:0000313" key="14">
    <source>
        <dbReference type="Proteomes" id="UP000613208"/>
    </source>
</evidence>
<feature type="repeat" description="Lumazine-binding" evidence="11">
    <location>
        <begin position="97"/>
        <end position="193"/>
    </location>
</feature>
<dbReference type="FunFam" id="2.40.30.20:FF:000004">
    <property type="entry name" value="Riboflavin synthase, alpha subunit"/>
    <property type="match status" value="1"/>
</dbReference>
<dbReference type="EMBL" id="BLYI01000009">
    <property type="protein sequence ID" value="GFO84210.1"/>
    <property type="molecule type" value="Genomic_DNA"/>
</dbReference>
<dbReference type="GO" id="GO:0009231">
    <property type="term" value="P:riboflavin biosynthetic process"/>
    <property type="evidence" value="ECO:0007669"/>
    <property type="project" value="UniProtKB-KW"/>
</dbReference>
<proteinExistence type="predicted"/>
<dbReference type="PANTHER" id="PTHR21098:SF12">
    <property type="entry name" value="RIBOFLAVIN SYNTHASE"/>
    <property type="match status" value="1"/>
</dbReference>
<comment type="pathway">
    <text evidence="3">Cofactor biosynthesis; riboflavin biosynthesis; riboflavin from 2-hydroxy-3-oxobutyl phosphate and 5-amino-6-(D-ribitylamino)uracil: step 2/2.</text>
</comment>
<dbReference type="PROSITE" id="PS51177">
    <property type="entry name" value="LUMAZINE_BIND"/>
    <property type="match status" value="2"/>
</dbReference>
<comment type="caution">
    <text evidence="13">The sequence shown here is derived from an EMBL/GenBank/DDBJ whole genome shotgun (WGS) entry which is preliminary data.</text>
</comment>
<dbReference type="InterPro" id="IPR023366">
    <property type="entry name" value="ATP_synth_asu-like_sf"/>
</dbReference>
<evidence type="ECO:0000313" key="13">
    <source>
        <dbReference type="EMBL" id="GFO84210.1"/>
    </source>
</evidence>
<evidence type="ECO:0000256" key="11">
    <source>
        <dbReference type="PROSITE-ProRule" id="PRU00524"/>
    </source>
</evidence>
<comment type="catalytic activity">
    <reaction evidence="1">
        <text>2 6,7-dimethyl-8-(1-D-ribityl)lumazine + H(+) = 5-amino-6-(D-ribitylamino)uracil + riboflavin</text>
        <dbReference type="Rhea" id="RHEA:20772"/>
        <dbReference type="ChEBI" id="CHEBI:15378"/>
        <dbReference type="ChEBI" id="CHEBI:15934"/>
        <dbReference type="ChEBI" id="CHEBI:57986"/>
        <dbReference type="ChEBI" id="CHEBI:58201"/>
        <dbReference type="EC" id="2.5.1.9"/>
    </reaction>
</comment>
<accession>A0A916Q789</accession>
<evidence type="ECO:0000256" key="7">
    <source>
        <dbReference type="ARBA" id="ARBA00022619"/>
    </source>
</evidence>
<evidence type="ECO:0000256" key="3">
    <source>
        <dbReference type="ARBA" id="ARBA00004887"/>
    </source>
</evidence>
<dbReference type="NCBIfam" id="TIGR00187">
    <property type="entry name" value="ribE"/>
    <property type="match status" value="1"/>
</dbReference>
<comment type="subunit">
    <text evidence="4">Homotrimer.</text>
</comment>
<dbReference type="CDD" id="cd00402">
    <property type="entry name" value="Riboflavin_synthase_like"/>
    <property type="match status" value="1"/>
</dbReference>
<organism evidence="13 14">
    <name type="scientific">Anaerostipes butyraticus</name>
    <dbReference type="NCBI Taxonomy" id="645466"/>
    <lineage>
        <taxon>Bacteria</taxon>
        <taxon>Bacillati</taxon>
        <taxon>Bacillota</taxon>
        <taxon>Clostridia</taxon>
        <taxon>Lachnospirales</taxon>
        <taxon>Lachnospiraceae</taxon>
        <taxon>Anaerostipes</taxon>
    </lineage>
</organism>
<feature type="repeat" description="Lumazine-binding" evidence="11">
    <location>
        <begin position="1"/>
        <end position="96"/>
    </location>
</feature>
<sequence>MFTGIIEELGKVVSLKRGSQAAVLTIEGNVIFDDLKLGDSVAVNGVCLTASHISGNVFQADVMNETFHRSSLGSLQKGDRVNLERAMAANGRFGGHMVAGHIDAAGELISKKKDDNAVWFTVKAPPQVMRYCVEKGSIALDGISLTIAELGEDTISVSMIPHTMEHTNFASKKIGDRVNLENDMVGKYVEKLLQTPKEQEKKTSGITMETLLRAGF</sequence>
<comment type="function">
    <text evidence="2">Catalyzes the dismutation of two molecules of 6,7-dimethyl-8-ribityllumazine, resulting in the formation of riboflavin and 5-amino-6-(D-ribitylamino)uracil.</text>
</comment>
<keyword evidence="8" id="KW-0808">Transferase</keyword>
<keyword evidence="7" id="KW-0686">Riboflavin biosynthesis</keyword>
<protein>
    <recommendedName>
        <fullName evidence="6 10">Riboflavin synthase</fullName>
        <ecNumber evidence="5 10">2.5.1.9</ecNumber>
    </recommendedName>
</protein>
<evidence type="ECO:0000259" key="12">
    <source>
        <dbReference type="PROSITE" id="PS51177"/>
    </source>
</evidence>
<evidence type="ECO:0000256" key="5">
    <source>
        <dbReference type="ARBA" id="ARBA00012827"/>
    </source>
</evidence>
<name>A0A916Q789_9FIRM</name>
<dbReference type="PANTHER" id="PTHR21098">
    <property type="entry name" value="RIBOFLAVIN SYNTHASE ALPHA CHAIN"/>
    <property type="match status" value="1"/>
</dbReference>
<dbReference type="AlphaFoldDB" id="A0A916Q789"/>
<keyword evidence="14" id="KW-1185">Reference proteome</keyword>
<dbReference type="GO" id="GO:0004746">
    <property type="term" value="F:riboflavin synthase activity"/>
    <property type="evidence" value="ECO:0007669"/>
    <property type="project" value="UniProtKB-UniRule"/>
</dbReference>